<name>A0ABW9L7I0_9MYCO</name>
<evidence type="ECO:0008006" key="3">
    <source>
        <dbReference type="Google" id="ProtNLM"/>
    </source>
</evidence>
<organism evidence="1 2">
    <name type="scientific">Mycolicibacterium nivoides</name>
    <dbReference type="NCBI Taxonomy" id="2487344"/>
    <lineage>
        <taxon>Bacteria</taxon>
        <taxon>Bacillati</taxon>
        <taxon>Actinomycetota</taxon>
        <taxon>Actinomycetes</taxon>
        <taxon>Mycobacteriales</taxon>
        <taxon>Mycobacteriaceae</taxon>
        <taxon>Mycolicibacterium</taxon>
    </lineage>
</organism>
<sequence>MSLTNEIHELATGQPIRFDLDGAQDAYLNAAASWAALTVAQVVGVATAEDVDTAWTRLHCAAAVLAWEHGRTAFRGLVPGAPWVPTEGQGADYDDETIDALLRGAR</sequence>
<keyword evidence="2" id="KW-1185">Reference proteome</keyword>
<protein>
    <recommendedName>
        <fullName evidence="3">DUF2742 domain-containing protein</fullName>
    </recommendedName>
</protein>
<reference evidence="1 2" key="1">
    <citation type="submission" date="2024-12" db="EMBL/GenBank/DDBJ databases">
        <title>The coexistence of Mycolicibacterium septicum and Mycolicibacterium nivoides in clinical samples.</title>
        <authorList>
            <person name="Wang C."/>
            <person name="Feng Y."/>
            <person name="Zong Z."/>
        </authorList>
    </citation>
    <scope>NUCLEOTIDE SEQUENCE [LARGE SCALE GENOMIC DNA]</scope>
    <source>
        <strain evidence="1 2">120309</strain>
    </source>
</reference>
<dbReference type="Proteomes" id="UP001635816">
    <property type="component" value="Unassembled WGS sequence"/>
</dbReference>
<accession>A0ABW9L7I0</accession>
<evidence type="ECO:0000313" key="1">
    <source>
        <dbReference type="EMBL" id="MFN6543899.1"/>
    </source>
</evidence>
<dbReference type="RefSeq" id="WP_409543294.1">
    <property type="nucleotide sequence ID" value="NZ_JBKBDD010000003.1"/>
</dbReference>
<comment type="caution">
    <text evidence="1">The sequence shown here is derived from an EMBL/GenBank/DDBJ whole genome shotgun (WGS) entry which is preliminary data.</text>
</comment>
<dbReference type="EMBL" id="JBKBDD010000003">
    <property type="protein sequence ID" value="MFN6543899.1"/>
    <property type="molecule type" value="Genomic_DNA"/>
</dbReference>
<evidence type="ECO:0000313" key="2">
    <source>
        <dbReference type="Proteomes" id="UP001635816"/>
    </source>
</evidence>
<gene>
    <name evidence="1" type="ORF">ACK4CT_11980</name>
</gene>
<proteinExistence type="predicted"/>